<proteinExistence type="predicted"/>
<dbReference type="EMBL" id="UINC01000288">
    <property type="protein sequence ID" value="SUZ52694.1"/>
    <property type="molecule type" value="Genomic_DNA"/>
</dbReference>
<organism evidence="1">
    <name type="scientific">marine metagenome</name>
    <dbReference type="NCBI Taxonomy" id="408172"/>
    <lineage>
        <taxon>unclassified sequences</taxon>
        <taxon>metagenomes</taxon>
        <taxon>ecological metagenomes</taxon>
    </lineage>
</organism>
<dbReference type="AlphaFoldDB" id="A0A381NF24"/>
<accession>A0A381NF24</accession>
<sequence>MPLSHKCSGILGFLWVALIAAPISAQQVEGEAPDPRPNVFFDCDGRDCNSEYYRTEITWVNWVRDRGVADVHVIMTSVTTGSGGREYQIELIGSRDYDGYEDTTLLQAFSTDTDRERLDALTHTLGISIARFANESGFRGIVTLQGSDVTDRDPGGSRLVSQEEVDDPWNLWFFRFNGSSNLDGEQTRSSLRLNSSLSASRVSPTWKLNFFGYTNLNRVEFELEDGTFTDQRTDWNFSQMITYALTEHWSIGALSQASRSTRSNMNFRAELTPAIEYSFFPYDEATRRSLTVFYNIGPAYRDYIEETVFGKLEETKWEHSLEIELSQRQPWGDAGITVRASHYLHDIDRHNVSLRGDVDFRIVRGFSVNARGDIGWVDDQIYLSAGGVTDEEALLRLRTRATDFNYGLTVGFTVLFGSIYNNIVNNRFRGAGGAAAMAAYRMGGGGGGGR</sequence>
<name>A0A381NF24_9ZZZZ</name>
<reference evidence="1" key="1">
    <citation type="submission" date="2018-05" db="EMBL/GenBank/DDBJ databases">
        <authorList>
            <person name="Lanie J.A."/>
            <person name="Ng W.-L."/>
            <person name="Kazmierczak K.M."/>
            <person name="Andrzejewski T.M."/>
            <person name="Davidsen T.M."/>
            <person name="Wayne K.J."/>
            <person name="Tettelin H."/>
            <person name="Glass J.I."/>
            <person name="Rusch D."/>
            <person name="Podicherti R."/>
            <person name="Tsui H.-C.T."/>
            <person name="Winkler M.E."/>
        </authorList>
    </citation>
    <scope>NUCLEOTIDE SEQUENCE</scope>
</reference>
<evidence type="ECO:0008006" key="2">
    <source>
        <dbReference type="Google" id="ProtNLM"/>
    </source>
</evidence>
<protein>
    <recommendedName>
        <fullName evidence="2">DUF481 domain-containing protein</fullName>
    </recommendedName>
</protein>
<gene>
    <name evidence="1" type="ORF">METZ01_LOCUS5548</name>
</gene>
<evidence type="ECO:0000313" key="1">
    <source>
        <dbReference type="EMBL" id="SUZ52694.1"/>
    </source>
</evidence>